<reference evidence="7 8" key="1">
    <citation type="journal article" date="2015" name="Infect. Genet. Evol.">
        <title>Genomic sequences of six botulinum neurotoxin-producing strains representing three clostridial species illustrate the mobility and diversity of botulinum neurotoxin genes.</title>
        <authorList>
            <person name="Smith T.J."/>
            <person name="Hill K.K."/>
            <person name="Xie G."/>
            <person name="Foley B.T."/>
            <person name="Williamson C.H."/>
            <person name="Foster J.T."/>
            <person name="Johnson S.L."/>
            <person name="Chertkov O."/>
            <person name="Teshima H."/>
            <person name="Gibbons H.S."/>
            <person name="Johnsky L.A."/>
            <person name="Karavis M.A."/>
            <person name="Smith L.A."/>
        </authorList>
    </citation>
    <scope>NUCLEOTIDE SEQUENCE [LARGE SCALE GENOMIC DNA]</scope>
    <source>
        <strain evidence="7">Sullivan</strain>
    </source>
</reference>
<feature type="transmembrane region" description="Helical" evidence="6">
    <location>
        <begin position="177"/>
        <end position="199"/>
    </location>
</feature>
<dbReference type="eggNOG" id="COG1295">
    <property type="taxonomic scope" value="Bacteria"/>
</dbReference>
<evidence type="ECO:0000256" key="2">
    <source>
        <dbReference type="ARBA" id="ARBA00022475"/>
    </source>
</evidence>
<dbReference type="Proteomes" id="UP000030635">
    <property type="component" value="Chromosome"/>
</dbReference>
<feature type="transmembrane region" description="Helical" evidence="6">
    <location>
        <begin position="246"/>
        <end position="268"/>
    </location>
</feature>
<sequence length="280" mass="31571">MSKRMKGNNKSVLDTFLYLFIKVKRDDIFALASQLAYYLILSFFPFLIFLITLIGFSNLNNTEVLEGLQSILPTAVFELTASTISEVINSQNTGILGISGVLAIWAAASAFRAVIKGVNKAYDVDEDRSFIKRSIIGIISVIALALTIMCTLAMLVFGDLIGEFLNRFLPFEHLINFIWNILRYIIIIAMMIVVFAMIYKVAPAKRIKFRSVLPGAIITTIGWLIASLAFSYYVNNFSNYSRLYGSLWAVFVLMTWLFMTSIVFILGVEINSVLEKRKLM</sequence>
<evidence type="ECO:0000256" key="4">
    <source>
        <dbReference type="ARBA" id="ARBA00022989"/>
    </source>
</evidence>
<organism evidence="7 8">
    <name type="scientific">Clostridium baratii str. Sullivan</name>
    <dbReference type="NCBI Taxonomy" id="1415775"/>
    <lineage>
        <taxon>Bacteria</taxon>
        <taxon>Bacillati</taxon>
        <taxon>Bacillota</taxon>
        <taxon>Clostridia</taxon>
        <taxon>Eubacteriales</taxon>
        <taxon>Clostridiaceae</taxon>
        <taxon>Clostridium</taxon>
    </lineage>
</organism>
<protein>
    <submittedName>
        <fullName evidence="7">YihY family inner membrane domain protein</fullName>
    </submittedName>
</protein>
<keyword evidence="4 6" id="KW-1133">Transmembrane helix</keyword>
<evidence type="ECO:0000313" key="7">
    <source>
        <dbReference type="EMBL" id="AIY84096.1"/>
    </source>
</evidence>
<evidence type="ECO:0000313" key="8">
    <source>
        <dbReference type="Proteomes" id="UP000030635"/>
    </source>
</evidence>
<dbReference type="Pfam" id="PF03631">
    <property type="entry name" value="Virul_fac_BrkB"/>
    <property type="match status" value="1"/>
</dbReference>
<dbReference type="PIRSF" id="PIRSF035875">
    <property type="entry name" value="RNase_BN"/>
    <property type="match status" value="1"/>
</dbReference>
<dbReference type="KEGG" id="cbv:U729_796"/>
<feature type="transmembrane region" description="Helical" evidence="6">
    <location>
        <begin position="211"/>
        <end position="234"/>
    </location>
</feature>
<evidence type="ECO:0000256" key="6">
    <source>
        <dbReference type="SAM" id="Phobius"/>
    </source>
</evidence>
<dbReference type="NCBIfam" id="TIGR00765">
    <property type="entry name" value="yihY_not_rbn"/>
    <property type="match status" value="1"/>
</dbReference>
<keyword evidence="3 6" id="KW-0812">Transmembrane</keyword>
<name>A0A0A7FYZ6_9CLOT</name>
<dbReference type="HOGENOM" id="CLU_045539_4_3_9"/>
<dbReference type="PANTHER" id="PTHR30213">
    <property type="entry name" value="INNER MEMBRANE PROTEIN YHJD"/>
    <property type="match status" value="1"/>
</dbReference>
<dbReference type="EMBL" id="CP006905">
    <property type="protein sequence ID" value="AIY84096.1"/>
    <property type="molecule type" value="Genomic_DNA"/>
</dbReference>
<keyword evidence="8" id="KW-1185">Reference proteome</keyword>
<gene>
    <name evidence="7" type="primary">yihY</name>
    <name evidence="7" type="ORF">U729_796</name>
</gene>
<proteinExistence type="predicted"/>
<dbReference type="InterPro" id="IPR017039">
    <property type="entry name" value="Virul_fac_BrkB"/>
</dbReference>
<feature type="transmembrane region" description="Helical" evidence="6">
    <location>
        <begin position="95"/>
        <end position="115"/>
    </location>
</feature>
<feature type="transmembrane region" description="Helical" evidence="6">
    <location>
        <begin position="35"/>
        <end position="56"/>
    </location>
</feature>
<keyword evidence="5 6" id="KW-0472">Membrane</keyword>
<dbReference type="GO" id="GO:0005886">
    <property type="term" value="C:plasma membrane"/>
    <property type="evidence" value="ECO:0007669"/>
    <property type="project" value="UniProtKB-SubCell"/>
</dbReference>
<dbReference type="STRING" id="1561.NPD11_2195"/>
<evidence type="ECO:0000256" key="3">
    <source>
        <dbReference type="ARBA" id="ARBA00022692"/>
    </source>
</evidence>
<evidence type="ECO:0000256" key="1">
    <source>
        <dbReference type="ARBA" id="ARBA00004651"/>
    </source>
</evidence>
<accession>A0A0A7FYZ6</accession>
<comment type="subcellular location">
    <subcellularLocation>
        <location evidence="1">Cell membrane</location>
        <topology evidence="1">Multi-pass membrane protein</topology>
    </subcellularLocation>
</comment>
<dbReference type="RefSeq" id="WP_242851916.1">
    <property type="nucleotide sequence ID" value="NZ_CP006905.1"/>
</dbReference>
<evidence type="ECO:0000256" key="5">
    <source>
        <dbReference type="ARBA" id="ARBA00023136"/>
    </source>
</evidence>
<dbReference type="PANTHER" id="PTHR30213:SF0">
    <property type="entry name" value="UPF0761 MEMBRANE PROTEIN YIHY"/>
    <property type="match status" value="1"/>
</dbReference>
<keyword evidence="2" id="KW-1003">Cell membrane</keyword>
<dbReference type="AlphaFoldDB" id="A0A0A7FYZ6"/>
<feature type="transmembrane region" description="Helical" evidence="6">
    <location>
        <begin position="135"/>
        <end position="157"/>
    </location>
</feature>